<evidence type="ECO:0000313" key="8">
    <source>
        <dbReference type="EMBL" id="SPD87233.1"/>
    </source>
</evidence>
<dbReference type="InterPro" id="IPR013325">
    <property type="entry name" value="RNA_pol_sigma_r2"/>
</dbReference>
<sequence length="166" mass="18377">MEVMVSAPEQPASFDAFVTARSAALWRSAWLLTGDAHRAEDLVQTALAKTYPHFTRVGPGFEAYVRTAMFRTYVSWWRRRWTGELPGEVDTRPSADPDVALREDVRRALAALPRQQRAVVVLTYFDDLSGAQAAQVLGVSVGTIKSTLSRALAKLRTSPLLDGSER</sequence>
<protein>
    <submittedName>
        <fullName evidence="8">RNA polymerase sigma-E factor</fullName>
    </submittedName>
</protein>
<feature type="domain" description="RNA polymerase sigma-70 region 2" evidence="6">
    <location>
        <begin position="22"/>
        <end position="81"/>
    </location>
</feature>
<dbReference type="InterPro" id="IPR014325">
    <property type="entry name" value="RNA_pol_sigma-E_actinobac"/>
</dbReference>
<dbReference type="SUPFAM" id="SSF88946">
    <property type="entry name" value="Sigma2 domain of RNA polymerase sigma factors"/>
    <property type="match status" value="1"/>
</dbReference>
<dbReference type="Gene3D" id="1.10.1740.10">
    <property type="match status" value="1"/>
</dbReference>
<dbReference type="AlphaFoldDB" id="A0A2N9JI33"/>
<dbReference type="InterPro" id="IPR013324">
    <property type="entry name" value="RNA_pol_sigma_r3/r4-like"/>
</dbReference>
<dbReference type="Proteomes" id="UP000238164">
    <property type="component" value="Chromosome 1"/>
</dbReference>
<evidence type="ECO:0000256" key="4">
    <source>
        <dbReference type="ARBA" id="ARBA00023125"/>
    </source>
</evidence>
<dbReference type="EMBL" id="LT985188">
    <property type="protein sequence ID" value="SPD87233.1"/>
    <property type="molecule type" value="Genomic_DNA"/>
</dbReference>
<dbReference type="SUPFAM" id="SSF88659">
    <property type="entry name" value="Sigma3 and sigma4 domains of RNA polymerase sigma factors"/>
    <property type="match status" value="1"/>
</dbReference>
<dbReference type="Pfam" id="PF04542">
    <property type="entry name" value="Sigma70_r2"/>
    <property type="match status" value="1"/>
</dbReference>
<dbReference type="NCBIfam" id="TIGR02937">
    <property type="entry name" value="sigma70-ECF"/>
    <property type="match status" value="1"/>
</dbReference>
<dbReference type="InterPro" id="IPR039425">
    <property type="entry name" value="RNA_pol_sigma-70-like"/>
</dbReference>
<keyword evidence="4" id="KW-0238">DNA-binding</keyword>
<dbReference type="GO" id="GO:0003677">
    <property type="term" value="F:DNA binding"/>
    <property type="evidence" value="ECO:0007669"/>
    <property type="project" value="UniProtKB-KW"/>
</dbReference>
<comment type="similarity">
    <text evidence="1">Belongs to the sigma-70 factor family. ECF subfamily.</text>
</comment>
<dbReference type="PANTHER" id="PTHR43133">
    <property type="entry name" value="RNA POLYMERASE ECF-TYPE SIGMA FACTO"/>
    <property type="match status" value="1"/>
</dbReference>
<name>A0A2N9JI33_9ACTN</name>
<gene>
    <name evidence="8" type="primary">sigE</name>
    <name evidence="8" type="ORF">MPLG2_2203</name>
</gene>
<feature type="domain" description="RNA polymerase sigma factor 70 region 4 type 2" evidence="7">
    <location>
        <begin position="103"/>
        <end position="155"/>
    </location>
</feature>
<keyword evidence="2" id="KW-0805">Transcription regulation</keyword>
<evidence type="ECO:0000256" key="1">
    <source>
        <dbReference type="ARBA" id="ARBA00010641"/>
    </source>
</evidence>
<dbReference type="PANTHER" id="PTHR43133:SF50">
    <property type="entry name" value="ECF RNA POLYMERASE SIGMA FACTOR SIGM"/>
    <property type="match status" value="1"/>
</dbReference>
<proteinExistence type="inferred from homology"/>
<keyword evidence="5" id="KW-0804">Transcription</keyword>
<reference evidence="8 9" key="1">
    <citation type="submission" date="2018-02" db="EMBL/GenBank/DDBJ databases">
        <authorList>
            <person name="Cohen D.B."/>
            <person name="Kent A.D."/>
        </authorList>
    </citation>
    <scope>NUCLEOTIDE SEQUENCE [LARGE SCALE GENOMIC DNA]</scope>
    <source>
        <strain evidence="8">1</strain>
    </source>
</reference>
<dbReference type="InterPro" id="IPR007627">
    <property type="entry name" value="RNA_pol_sigma70_r2"/>
</dbReference>
<keyword evidence="3" id="KW-0731">Sigma factor</keyword>
<organism evidence="8 9">
    <name type="scientific">Micropruina glycogenica</name>
    <dbReference type="NCBI Taxonomy" id="75385"/>
    <lineage>
        <taxon>Bacteria</taxon>
        <taxon>Bacillati</taxon>
        <taxon>Actinomycetota</taxon>
        <taxon>Actinomycetes</taxon>
        <taxon>Propionibacteriales</taxon>
        <taxon>Nocardioidaceae</taxon>
        <taxon>Micropruina</taxon>
    </lineage>
</organism>
<dbReference type="NCBIfam" id="TIGR02983">
    <property type="entry name" value="SigE-fam_strep"/>
    <property type="match status" value="1"/>
</dbReference>
<evidence type="ECO:0000259" key="6">
    <source>
        <dbReference type="Pfam" id="PF04542"/>
    </source>
</evidence>
<dbReference type="InterPro" id="IPR013249">
    <property type="entry name" value="RNA_pol_sigma70_r4_t2"/>
</dbReference>
<keyword evidence="9" id="KW-1185">Reference proteome</keyword>
<dbReference type="Gene3D" id="1.10.10.10">
    <property type="entry name" value="Winged helix-like DNA-binding domain superfamily/Winged helix DNA-binding domain"/>
    <property type="match status" value="1"/>
</dbReference>
<evidence type="ECO:0000313" key="9">
    <source>
        <dbReference type="Proteomes" id="UP000238164"/>
    </source>
</evidence>
<dbReference type="CDD" id="cd06171">
    <property type="entry name" value="Sigma70_r4"/>
    <property type="match status" value="1"/>
</dbReference>
<dbReference type="Pfam" id="PF08281">
    <property type="entry name" value="Sigma70_r4_2"/>
    <property type="match status" value="1"/>
</dbReference>
<accession>A0A2N9JI33</accession>
<dbReference type="InterPro" id="IPR014284">
    <property type="entry name" value="RNA_pol_sigma-70_dom"/>
</dbReference>
<dbReference type="InterPro" id="IPR036388">
    <property type="entry name" value="WH-like_DNA-bd_sf"/>
</dbReference>
<dbReference type="GO" id="GO:0006352">
    <property type="term" value="P:DNA-templated transcription initiation"/>
    <property type="evidence" value="ECO:0007669"/>
    <property type="project" value="InterPro"/>
</dbReference>
<evidence type="ECO:0000256" key="3">
    <source>
        <dbReference type="ARBA" id="ARBA00023082"/>
    </source>
</evidence>
<evidence type="ECO:0000256" key="5">
    <source>
        <dbReference type="ARBA" id="ARBA00023163"/>
    </source>
</evidence>
<dbReference type="GO" id="GO:0016987">
    <property type="term" value="F:sigma factor activity"/>
    <property type="evidence" value="ECO:0007669"/>
    <property type="project" value="UniProtKB-KW"/>
</dbReference>
<evidence type="ECO:0000259" key="7">
    <source>
        <dbReference type="Pfam" id="PF08281"/>
    </source>
</evidence>
<evidence type="ECO:0000256" key="2">
    <source>
        <dbReference type="ARBA" id="ARBA00023015"/>
    </source>
</evidence>
<dbReference type="KEGG" id="mgg:MPLG2_2203"/>